<feature type="transmembrane region" description="Helical" evidence="10">
    <location>
        <begin position="41"/>
        <end position="67"/>
    </location>
</feature>
<keyword evidence="7 10" id="KW-1133">Transmembrane helix</keyword>
<keyword evidence="2" id="KW-0813">Transport</keyword>
<dbReference type="Pfam" id="PF07264">
    <property type="entry name" value="EI24"/>
    <property type="match status" value="1"/>
</dbReference>
<dbReference type="EMBL" id="MGFE01000020">
    <property type="protein sequence ID" value="OGL98397.1"/>
    <property type="molecule type" value="Genomic_DNA"/>
</dbReference>
<evidence type="ECO:0000256" key="6">
    <source>
        <dbReference type="ARBA" id="ARBA00022692"/>
    </source>
</evidence>
<evidence type="ECO:0000313" key="12">
    <source>
        <dbReference type="Proteomes" id="UP000176501"/>
    </source>
</evidence>
<keyword evidence="6 10" id="KW-0812">Transmembrane</keyword>
<evidence type="ECO:0000256" key="1">
    <source>
        <dbReference type="ARBA" id="ARBA00004141"/>
    </source>
</evidence>
<evidence type="ECO:0000313" key="11">
    <source>
        <dbReference type="EMBL" id="OGL98397.1"/>
    </source>
</evidence>
<feature type="transmembrane region" description="Helical" evidence="10">
    <location>
        <begin position="174"/>
        <end position="197"/>
    </location>
</feature>
<evidence type="ECO:0000256" key="2">
    <source>
        <dbReference type="ARBA" id="ARBA00022448"/>
    </source>
</evidence>
<sequence>MWKIRQHADLLRLGWTDVKDIRAGFAYLFKGGRMLFGMKQLWPLLVAPVLLNGILFTLFVLGASSLLHGVFASSHTDSWWQVALVVMLVVAIVGAIVFVGSALVVFLGSIMSAPFYDTIAQQVTRKMGGIVVDHAWWSHVWPSVKHAAAKLWWYLLVQAGLIILYVVPGAFGPIAFVSIGYVATASFLALDFLDFSFDFQGWTFSERRRWCLEHKGLVLGFGSAVFLGLGIPVVNLFVPPIAVVGSVILFYETYVSADTHGPR</sequence>
<dbReference type="GO" id="GO:0009675">
    <property type="term" value="F:high-affinity sulfate:proton symporter activity"/>
    <property type="evidence" value="ECO:0007669"/>
    <property type="project" value="TreeGrafter"/>
</dbReference>
<dbReference type="AlphaFoldDB" id="A0A1F7W857"/>
<evidence type="ECO:0000256" key="10">
    <source>
        <dbReference type="SAM" id="Phobius"/>
    </source>
</evidence>
<dbReference type="GO" id="GO:0005886">
    <property type="term" value="C:plasma membrane"/>
    <property type="evidence" value="ECO:0007669"/>
    <property type="project" value="TreeGrafter"/>
</dbReference>
<evidence type="ECO:0000256" key="5">
    <source>
        <dbReference type="ARBA" id="ARBA00022605"/>
    </source>
</evidence>
<dbReference type="PANTHER" id="PTHR37468">
    <property type="entry name" value="SULFATE TRANSPORTER CYSZ"/>
    <property type="match status" value="1"/>
</dbReference>
<feature type="transmembrane region" description="Helical" evidence="10">
    <location>
        <begin position="151"/>
        <end position="168"/>
    </location>
</feature>
<keyword evidence="5" id="KW-0028">Amino-acid biosynthesis</keyword>
<keyword evidence="3" id="KW-1003">Cell membrane</keyword>
<evidence type="ECO:0000256" key="8">
    <source>
        <dbReference type="ARBA" id="ARBA00023032"/>
    </source>
</evidence>
<reference evidence="11 12" key="1">
    <citation type="journal article" date="2016" name="Nat. Commun.">
        <title>Thousands of microbial genomes shed light on interconnected biogeochemical processes in an aquifer system.</title>
        <authorList>
            <person name="Anantharaman K."/>
            <person name="Brown C.T."/>
            <person name="Hug L.A."/>
            <person name="Sharon I."/>
            <person name="Castelle C.J."/>
            <person name="Probst A.J."/>
            <person name="Thomas B.C."/>
            <person name="Singh A."/>
            <person name="Wilkins M.J."/>
            <person name="Karaoz U."/>
            <person name="Brodie E.L."/>
            <person name="Williams K.H."/>
            <person name="Hubbard S.S."/>
            <person name="Banfield J.F."/>
        </authorList>
    </citation>
    <scope>NUCLEOTIDE SEQUENCE [LARGE SCALE GENOMIC DNA]</scope>
</reference>
<evidence type="ECO:0000256" key="9">
    <source>
        <dbReference type="ARBA" id="ARBA00023136"/>
    </source>
</evidence>
<dbReference type="InterPro" id="IPR059112">
    <property type="entry name" value="CysZ/EI24"/>
</dbReference>
<evidence type="ECO:0000256" key="7">
    <source>
        <dbReference type="ARBA" id="ARBA00022989"/>
    </source>
</evidence>
<keyword evidence="4" id="KW-0997">Cell inner membrane</keyword>
<evidence type="ECO:0008006" key="13">
    <source>
        <dbReference type="Google" id="ProtNLM"/>
    </source>
</evidence>
<evidence type="ECO:0000256" key="3">
    <source>
        <dbReference type="ARBA" id="ARBA00022475"/>
    </source>
</evidence>
<comment type="caution">
    <text evidence="11">The sequence shown here is derived from an EMBL/GenBank/DDBJ whole genome shotgun (WGS) entry which is preliminary data.</text>
</comment>
<dbReference type="PANTHER" id="PTHR37468:SF1">
    <property type="entry name" value="SULFATE TRANSPORTER CYSZ"/>
    <property type="match status" value="1"/>
</dbReference>
<comment type="subcellular location">
    <subcellularLocation>
        <location evidence="1">Membrane</location>
        <topology evidence="1">Multi-pass membrane protein</topology>
    </subcellularLocation>
</comment>
<organism evidence="11 12">
    <name type="scientific">Candidatus Uhrbacteria bacterium RIFOXYB2_FULL_57_15</name>
    <dbReference type="NCBI Taxonomy" id="1802422"/>
    <lineage>
        <taxon>Bacteria</taxon>
        <taxon>Candidatus Uhriibacteriota</taxon>
    </lineage>
</organism>
<dbReference type="GO" id="GO:0000103">
    <property type="term" value="P:sulfate assimilation"/>
    <property type="evidence" value="ECO:0007669"/>
    <property type="project" value="TreeGrafter"/>
</dbReference>
<proteinExistence type="predicted"/>
<evidence type="ECO:0000256" key="4">
    <source>
        <dbReference type="ARBA" id="ARBA00022519"/>
    </source>
</evidence>
<keyword evidence="9 10" id="KW-0472">Membrane</keyword>
<gene>
    <name evidence="11" type="ORF">A2304_01730</name>
</gene>
<dbReference type="InterPro" id="IPR050480">
    <property type="entry name" value="CysZ-like"/>
</dbReference>
<accession>A0A1F7W857</accession>
<feature type="transmembrane region" description="Helical" evidence="10">
    <location>
        <begin position="218"/>
        <end position="251"/>
    </location>
</feature>
<name>A0A1F7W857_9BACT</name>
<dbReference type="Proteomes" id="UP000176501">
    <property type="component" value="Unassembled WGS sequence"/>
</dbReference>
<dbReference type="GO" id="GO:0019344">
    <property type="term" value="P:cysteine biosynthetic process"/>
    <property type="evidence" value="ECO:0007669"/>
    <property type="project" value="TreeGrafter"/>
</dbReference>
<feature type="transmembrane region" description="Helical" evidence="10">
    <location>
        <begin position="79"/>
        <end position="107"/>
    </location>
</feature>
<protein>
    <recommendedName>
        <fullName evidence="13">Sulfate transporter CysZ</fullName>
    </recommendedName>
</protein>
<keyword evidence="8" id="KW-0764">Sulfate transport</keyword>